<reference evidence="2" key="2">
    <citation type="submission" date="2025-09" db="UniProtKB">
        <authorList>
            <consortium name="Ensembl"/>
        </authorList>
    </citation>
    <scope>IDENTIFICATION</scope>
</reference>
<dbReference type="Proteomes" id="UP001108240">
    <property type="component" value="Unplaced"/>
</dbReference>
<keyword evidence="1" id="KW-0472">Membrane</keyword>
<sequence>MTGFLKMLEENNSRGTAIIINKSIPFITSDVISDPNGRYIIVTGELYYTPVTLANIFAPNYDDEKFVDSVLAILPNLHSHDLILAGDFNLVMDTVLDRSSNRQQSVSKSYLAHQIKVSSEICIGSGCITKDQLEINQVFFSWMTALIIWIFFQLMKEIKSY</sequence>
<dbReference type="Gene3D" id="3.60.10.10">
    <property type="entry name" value="Endonuclease/exonuclease/phosphatase"/>
    <property type="match status" value="1"/>
</dbReference>
<keyword evidence="1" id="KW-0812">Transmembrane</keyword>
<evidence type="ECO:0000313" key="3">
    <source>
        <dbReference type="Proteomes" id="UP001108240"/>
    </source>
</evidence>
<name>A0A9J7ZYM8_CYPCA</name>
<dbReference type="InterPro" id="IPR036691">
    <property type="entry name" value="Endo/exonu/phosph_ase_sf"/>
</dbReference>
<dbReference type="OMA" id="NIFAPNY"/>
<organism evidence="2 3">
    <name type="scientific">Cyprinus carpio carpio</name>
    <dbReference type="NCBI Taxonomy" id="630221"/>
    <lineage>
        <taxon>Eukaryota</taxon>
        <taxon>Metazoa</taxon>
        <taxon>Chordata</taxon>
        <taxon>Craniata</taxon>
        <taxon>Vertebrata</taxon>
        <taxon>Euteleostomi</taxon>
        <taxon>Actinopterygii</taxon>
        <taxon>Neopterygii</taxon>
        <taxon>Teleostei</taxon>
        <taxon>Ostariophysi</taxon>
        <taxon>Cypriniformes</taxon>
        <taxon>Cyprinidae</taxon>
        <taxon>Cyprininae</taxon>
        <taxon>Cyprinus</taxon>
    </lineage>
</organism>
<evidence type="ECO:0000313" key="2">
    <source>
        <dbReference type="Ensembl" id="ENSCCRP00000135641.1"/>
    </source>
</evidence>
<reference evidence="2" key="1">
    <citation type="submission" date="2025-08" db="UniProtKB">
        <authorList>
            <consortium name="Ensembl"/>
        </authorList>
    </citation>
    <scope>IDENTIFICATION</scope>
</reference>
<keyword evidence="1" id="KW-1133">Transmembrane helix</keyword>
<evidence type="ECO:0000256" key="1">
    <source>
        <dbReference type="SAM" id="Phobius"/>
    </source>
</evidence>
<protein>
    <recommendedName>
        <fullName evidence="4">Endonuclease/exonuclease/phosphatase domain-containing protein</fullName>
    </recommendedName>
</protein>
<dbReference type="AlphaFoldDB" id="A0A9J7ZYM8"/>
<feature type="transmembrane region" description="Helical" evidence="1">
    <location>
        <begin position="138"/>
        <end position="155"/>
    </location>
</feature>
<dbReference type="SUPFAM" id="SSF56219">
    <property type="entry name" value="DNase I-like"/>
    <property type="match status" value="1"/>
</dbReference>
<dbReference type="Ensembl" id="ENSCCRT00000165742.1">
    <property type="protein sequence ID" value="ENSCCRP00000135641.1"/>
    <property type="gene ID" value="ENSCCRG00000061990.1"/>
</dbReference>
<proteinExistence type="predicted"/>
<accession>A0A9J7ZYM8</accession>
<keyword evidence="3" id="KW-1185">Reference proteome</keyword>
<dbReference type="GeneTree" id="ENSGT01140000283012"/>
<evidence type="ECO:0008006" key="4">
    <source>
        <dbReference type="Google" id="ProtNLM"/>
    </source>
</evidence>